<keyword evidence="3" id="KW-0732">Signal</keyword>
<dbReference type="STRING" id="638301.HMPREF0444_0323"/>
<dbReference type="Pfam" id="PF19085">
    <property type="entry name" value="Choline_bind_2"/>
    <property type="match status" value="5"/>
</dbReference>
<dbReference type="EMBL" id="ACKZ01000008">
    <property type="protein sequence ID" value="EEW38079.1"/>
    <property type="molecule type" value="Genomic_DNA"/>
</dbReference>
<keyword evidence="1" id="KW-0677">Repeat</keyword>
<dbReference type="PROSITE" id="PS51170">
    <property type="entry name" value="CW"/>
    <property type="match status" value="1"/>
</dbReference>
<gene>
    <name evidence="5" type="ORF">HMPREF0444_0323</name>
</gene>
<accession>C8NEH8</accession>
<proteinExistence type="predicted"/>
<feature type="domain" description="Peptidase C51" evidence="4">
    <location>
        <begin position="445"/>
        <end position="524"/>
    </location>
</feature>
<evidence type="ECO:0000256" key="1">
    <source>
        <dbReference type="ARBA" id="ARBA00022737"/>
    </source>
</evidence>
<reference evidence="5 6" key="1">
    <citation type="submission" date="2009-08" db="EMBL/GenBank/DDBJ databases">
        <authorList>
            <person name="Muzny D."/>
            <person name="Qin X."/>
            <person name="Deng J."/>
            <person name="Jiang H."/>
            <person name="Liu Y."/>
            <person name="Qu J."/>
            <person name="Song X.-Z."/>
            <person name="Zhang L."/>
            <person name="Thornton R."/>
            <person name="Coyle M."/>
            <person name="Francisco L."/>
            <person name="Jackson L."/>
            <person name="Javaid M."/>
            <person name="Korchina V."/>
            <person name="Kovar C."/>
            <person name="Mata R."/>
            <person name="Mathew T."/>
            <person name="Ngo R."/>
            <person name="Nguyen L."/>
            <person name="Nguyen N."/>
            <person name="Okwuonu G."/>
            <person name="Ongeri F."/>
            <person name="Pham C."/>
            <person name="Simmons D."/>
            <person name="Wilczek-Boney K."/>
            <person name="Hale W."/>
            <person name="Jakkamsetti A."/>
            <person name="Pham P."/>
            <person name="Ruth R."/>
            <person name="San Lucas F."/>
            <person name="Warren J."/>
            <person name="Zhang J."/>
            <person name="Zhao Z."/>
            <person name="Zhou C."/>
            <person name="Zhu D."/>
            <person name="Lee S."/>
            <person name="Bess C."/>
            <person name="Blankenburg K."/>
            <person name="Forbes L."/>
            <person name="Fu Q."/>
            <person name="Gubbala S."/>
            <person name="Hirani K."/>
            <person name="Jayaseelan J.C."/>
            <person name="Lara F."/>
            <person name="Munidasa M."/>
            <person name="Palculict T."/>
            <person name="Patil S."/>
            <person name="Pu L.-L."/>
            <person name="Saada N."/>
            <person name="Tang L."/>
            <person name="Weissenberger G."/>
            <person name="Zhu Y."/>
            <person name="Hemphill L."/>
            <person name="Shang Y."/>
            <person name="Youmans B."/>
            <person name="Ayvaz T."/>
            <person name="Ross M."/>
            <person name="Santibanez J."/>
            <person name="Aqrawi P."/>
            <person name="Gross S."/>
            <person name="Joshi V."/>
            <person name="Fowler G."/>
            <person name="Nazareth L."/>
            <person name="Reid J."/>
            <person name="Worley K."/>
            <person name="Petrosino J."/>
            <person name="Highlander S."/>
            <person name="Gibbs R."/>
        </authorList>
    </citation>
    <scope>NUCLEOTIDE SEQUENCE [LARGE SCALE GENOMIC DNA]</scope>
    <source>
        <strain evidence="5 6">ATCC 49175</strain>
    </source>
</reference>
<dbReference type="AlphaFoldDB" id="C8NEH8"/>
<dbReference type="Gene3D" id="2.10.270.10">
    <property type="entry name" value="Cholin Binding"/>
    <property type="match status" value="4"/>
</dbReference>
<dbReference type="InterPro" id="IPR038765">
    <property type="entry name" value="Papain-like_cys_pep_sf"/>
</dbReference>
<evidence type="ECO:0000256" key="2">
    <source>
        <dbReference type="PROSITE-ProRule" id="PRU00591"/>
    </source>
</evidence>
<feature type="repeat" description="Cell wall-binding" evidence="2">
    <location>
        <begin position="85"/>
        <end position="105"/>
    </location>
</feature>
<dbReference type="Gene3D" id="3.90.1720.10">
    <property type="entry name" value="endopeptidase domain like (from Nostoc punctiforme)"/>
    <property type="match status" value="1"/>
</dbReference>
<name>C8NEH8_9LACT</name>
<dbReference type="InterPro" id="IPR018337">
    <property type="entry name" value="Cell_wall/Cho-bd_repeat"/>
</dbReference>
<evidence type="ECO:0000313" key="6">
    <source>
        <dbReference type="Proteomes" id="UP000005926"/>
    </source>
</evidence>
<organism evidence="5 6">
    <name type="scientific">Granulicatella adiacens ATCC 49175</name>
    <dbReference type="NCBI Taxonomy" id="638301"/>
    <lineage>
        <taxon>Bacteria</taxon>
        <taxon>Bacillati</taxon>
        <taxon>Bacillota</taxon>
        <taxon>Bacilli</taxon>
        <taxon>Lactobacillales</taxon>
        <taxon>Carnobacteriaceae</taxon>
        <taxon>Granulicatella</taxon>
    </lineage>
</organism>
<dbReference type="Pfam" id="PF05257">
    <property type="entry name" value="CHAP"/>
    <property type="match status" value="1"/>
</dbReference>
<dbReference type="SUPFAM" id="SSF69360">
    <property type="entry name" value="Cell wall binding repeat"/>
    <property type="match status" value="2"/>
</dbReference>
<dbReference type="eggNOG" id="COG0791">
    <property type="taxonomic scope" value="Bacteria"/>
</dbReference>
<dbReference type="HOGENOM" id="CLU_489806_0_0_9"/>
<dbReference type="SUPFAM" id="SSF54001">
    <property type="entry name" value="Cysteine proteinases"/>
    <property type="match status" value="1"/>
</dbReference>
<comment type="caution">
    <text evidence="5">The sequence shown here is derived from an EMBL/GenBank/DDBJ whole genome shotgun (WGS) entry which is preliminary data.</text>
</comment>
<keyword evidence="6" id="KW-1185">Reference proteome</keyword>
<feature type="signal peptide" evidence="3">
    <location>
        <begin position="1"/>
        <end position="32"/>
    </location>
</feature>
<dbReference type="Proteomes" id="UP000005926">
    <property type="component" value="Unassembled WGS sequence"/>
</dbReference>
<sequence length="556" mass="65379">MEINFCIKRMGSMKIKKALGIFIGLLFMNGQAVLANENQTESTVNKNVTEETTTVAKPEKDEVTTKETVLKKKEEAPNKEKEVKRTGWMKDSNGIWYYYNQNGVLETSKWIGDYYLEHNGQMATNKWVDDYRYYVDSSGKWIPGKIKKTGWKKEDGFWYYYDVQENLTRNKWVDSYYYLGSDGKMSVDNWVDNYQYYVDKDGVWIPEKQKENWIRLDSIWYFYENGLPVRNVWKGNYFLQEDGTMATNKWVDDYRYFVGDNGAWIRDKKMKSGWVKENGYWYFYEGKESLVKNAWRGNYYLGERGEMLVNQWVDQNRYYVNEDGKWIPEAQKGKDGWKQNASGDWYHFSNGIPSRNKWVGSYYLLDDGKMATNKWVDNFKYYVGSDGAWVSNISEAKNRKEILLDLARGFIGVEQYDPLHQYLVNQYNSGPSSYSGYKVQSWDDWCDVFVSSMYQIAGMIDLIDKEAYVPYHINIFKNKRIWIGKSTPRAGDIVTFDWNGDGLADHIAIVEKVEDGKIVTIEGNTTEHLNVDESKVVRHTHRLSAYYIIGYARPNY</sequence>
<evidence type="ECO:0000259" key="4">
    <source>
        <dbReference type="Pfam" id="PF05257"/>
    </source>
</evidence>
<feature type="chain" id="PRO_5039359137" evidence="3">
    <location>
        <begin position="33"/>
        <end position="556"/>
    </location>
</feature>
<protein>
    <submittedName>
        <fullName evidence="5">Cell wall-binding repeat protein</fullName>
    </submittedName>
</protein>
<evidence type="ECO:0000256" key="3">
    <source>
        <dbReference type="SAM" id="SignalP"/>
    </source>
</evidence>
<dbReference type="eggNOG" id="COG5263">
    <property type="taxonomic scope" value="Bacteria"/>
</dbReference>
<evidence type="ECO:0000313" key="5">
    <source>
        <dbReference type="EMBL" id="EEW38079.1"/>
    </source>
</evidence>
<dbReference type="InterPro" id="IPR007921">
    <property type="entry name" value="CHAP_dom"/>
</dbReference>